<dbReference type="CDD" id="cd18137">
    <property type="entry name" value="HLD_clamp_pol_III_gamma_tau"/>
    <property type="match status" value="1"/>
</dbReference>
<dbReference type="NCBIfam" id="TIGR02397">
    <property type="entry name" value="dnaX_nterm"/>
    <property type="match status" value="1"/>
</dbReference>
<evidence type="ECO:0000256" key="4">
    <source>
        <dbReference type="ARBA" id="ARBA00022833"/>
    </source>
</evidence>
<feature type="domain" description="AAA+ ATPase" evidence="9">
    <location>
        <begin position="39"/>
        <end position="181"/>
    </location>
</feature>
<evidence type="ECO:0000256" key="3">
    <source>
        <dbReference type="ARBA" id="ARBA00022741"/>
    </source>
</evidence>
<dbReference type="SUPFAM" id="SSF52540">
    <property type="entry name" value="P-loop containing nucleoside triphosphate hydrolases"/>
    <property type="match status" value="1"/>
</dbReference>
<dbReference type="InterPro" id="IPR050238">
    <property type="entry name" value="DNA_Rep/Repair_Clamp_Loader"/>
</dbReference>
<dbReference type="CDD" id="cd00009">
    <property type="entry name" value="AAA"/>
    <property type="match status" value="1"/>
</dbReference>
<reference evidence="10 11" key="1">
    <citation type="submission" date="2018-02" db="EMBL/GenBank/DDBJ databases">
        <title>Novel Leptospira species isolated from soil and water in Japan.</title>
        <authorList>
            <person name="Nakao R."/>
            <person name="Masuzawa T."/>
        </authorList>
    </citation>
    <scope>NUCLEOTIDE SEQUENCE [LARGE SCALE GENOMIC DNA]</scope>
    <source>
        <strain evidence="10 11">YH101</strain>
    </source>
</reference>
<evidence type="ECO:0000256" key="6">
    <source>
        <dbReference type="ARBA" id="ARBA00022932"/>
    </source>
</evidence>
<dbReference type="Gene3D" id="1.10.8.60">
    <property type="match status" value="1"/>
</dbReference>
<dbReference type="Pfam" id="PF13177">
    <property type="entry name" value="DNA_pol3_delta2"/>
    <property type="match status" value="1"/>
</dbReference>
<dbReference type="NCBIfam" id="NF004046">
    <property type="entry name" value="PRK05563.1"/>
    <property type="match status" value="1"/>
</dbReference>
<keyword evidence="2" id="KW-0479">Metal-binding</keyword>
<dbReference type="GO" id="GO:0046872">
    <property type="term" value="F:metal ion binding"/>
    <property type="evidence" value="ECO:0007669"/>
    <property type="project" value="UniProtKB-KW"/>
</dbReference>
<dbReference type="PANTHER" id="PTHR11669:SF0">
    <property type="entry name" value="PROTEIN STICHEL-LIKE 2"/>
    <property type="match status" value="1"/>
</dbReference>
<organism evidence="10 11">
    <name type="scientific">Leptospira ryugenii</name>
    <dbReference type="NCBI Taxonomy" id="1917863"/>
    <lineage>
        <taxon>Bacteria</taxon>
        <taxon>Pseudomonadati</taxon>
        <taxon>Spirochaetota</taxon>
        <taxon>Spirochaetia</taxon>
        <taxon>Leptospirales</taxon>
        <taxon>Leptospiraceae</taxon>
        <taxon>Leptospira</taxon>
    </lineage>
</organism>
<dbReference type="InterPro" id="IPR027417">
    <property type="entry name" value="P-loop_NTPase"/>
</dbReference>
<evidence type="ECO:0000313" key="11">
    <source>
        <dbReference type="Proteomes" id="UP000245133"/>
    </source>
</evidence>
<dbReference type="InterPro" id="IPR012763">
    <property type="entry name" value="DNA_pol_III_sug/sutau_N"/>
</dbReference>
<dbReference type="AlphaFoldDB" id="A0A2P2E375"/>
<keyword evidence="3 8" id="KW-0547">Nucleotide-binding</keyword>
<evidence type="ECO:0000256" key="1">
    <source>
        <dbReference type="ARBA" id="ARBA00006360"/>
    </source>
</evidence>
<dbReference type="SMART" id="SM00382">
    <property type="entry name" value="AAA"/>
    <property type="match status" value="1"/>
</dbReference>
<sequence length="438" mass="50332">MSESHQVLFRKYRPQFFQDVIYQDLAVNSLTNAFKTKKIGHAYIFIGPRGVGKTTIARILAKRLNCENPNGVEPCNVCLSCQEITKGISNDVFEIDAASNSGVDNVRDLRENVKFNAMGGKYRVYILDEVHMLSGAAFNALLKTLEEPPPHVVFILATTEYHKIPETILSRCQDFTFRKVPVAVLQQYIETIAKKENLKYDSEGLFWIAKKGDGSVRDTLSFMEQAVVFTDGNLTGIKLRKMIGYHGIEGFKEFLNALLDSSQSANLFQKLEHYFEEGLDLNKFLWDFIEFLNSLLLIRDNLAERESINIPQEDLQNLKTEYRAVDPEVIILLSERLFLVHEKMNQMKLRSSYEVKVYLEIQFRKLLMEREKPSVSGLLTKLSEITKLIQTDFNQMEPSHTKQESIPKETIKPKPDMEKFIMETFAATDADPDQFKNL</sequence>
<keyword evidence="5 8" id="KW-0067">ATP-binding</keyword>
<comment type="catalytic activity">
    <reaction evidence="7 8">
        <text>DNA(n) + a 2'-deoxyribonucleoside 5'-triphosphate = DNA(n+1) + diphosphate</text>
        <dbReference type="Rhea" id="RHEA:22508"/>
        <dbReference type="Rhea" id="RHEA-COMP:17339"/>
        <dbReference type="Rhea" id="RHEA-COMP:17340"/>
        <dbReference type="ChEBI" id="CHEBI:33019"/>
        <dbReference type="ChEBI" id="CHEBI:61560"/>
        <dbReference type="ChEBI" id="CHEBI:173112"/>
        <dbReference type="EC" id="2.7.7.7"/>
    </reaction>
</comment>
<comment type="similarity">
    <text evidence="1 8">Belongs to the DnaX/STICHEL family.</text>
</comment>
<evidence type="ECO:0000256" key="7">
    <source>
        <dbReference type="ARBA" id="ARBA00049244"/>
    </source>
</evidence>
<protein>
    <recommendedName>
        <fullName evidence="8">DNA polymerase III subunit gamma/tau</fullName>
        <ecNumber evidence="8">2.7.7.7</ecNumber>
    </recommendedName>
</protein>
<dbReference type="Proteomes" id="UP000245133">
    <property type="component" value="Unassembled WGS sequence"/>
</dbReference>
<dbReference type="GO" id="GO:0005524">
    <property type="term" value="F:ATP binding"/>
    <property type="evidence" value="ECO:0007669"/>
    <property type="project" value="UniProtKB-KW"/>
</dbReference>
<keyword evidence="4" id="KW-0862">Zinc</keyword>
<dbReference type="NCBIfam" id="NF011517">
    <property type="entry name" value="PRK14956.1"/>
    <property type="match status" value="1"/>
</dbReference>
<keyword evidence="8" id="KW-0548">Nucleotidyltransferase</keyword>
<dbReference type="InterPro" id="IPR003593">
    <property type="entry name" value="AAA+_ATPase"/>
</dbReference>
<evidence type="ECO:0000256" key="8">
    <source>
        <dbReference type="RuleBase" id="RU364063"/>
    </source>
</evidence>
<evidence type="ECO:0000259" key="9">
    <source>
        <dbReference type="SMART" id="SM00382"/>
    </source>
</evidence>
<dbReference type="GO" id="GO:0006261">
    <property type="term" value="P:DNA-templated DNA replication"/>
    <property type="evidence" value="ECO:0007669"/>
    <property type="project" value="TreeGrafter"/>
</dbReference>
<comment type="function">
    <text evidence="8">DNA polymerase III is a complex, multichain enzyme responsible for most of the replicative synthesis in bacteria. This DNA polymerase also exhibits 3' to 5' exonuclease activity.</text>
</comment>
<evidence type="ECO:0000256" key="2">
    <source>
        <dbReference type="ARBA" id="ARBA00022723"/>
    </source>
</evidence>
<keyword evidence="8" id="KW-0808">Transferase</keyword>
<dbReference type="EC" id="2.7.7.7" evidence="8"/>
<keyword evidence="6 8" id="KW-0239">DNA-directed DNA polymerase</keyword>
<comment type="caution">
    <text evidence="10">The sequence shown here is derived from an EMBL/GenBank/DDBJ whole genome shotgun (WGS) entry which is preliminary data.</text>
</comment>
<dbReference type="GO" id="GO:0003887">
    <property type="term" value="F:DNA-directed DNA polymerase activity"/>
    <property type="evidence" value="ECO:0007669"/>
    <property type="project" value="UniProtKB-KW"/>
</dbReference>
<dbReference type="FunFam" id="3.40.50.300:FF:000014">
    <property type="entry name" value="DNA polymerase III subunit gamma/tau"/>
    <property type="match status" value="1"/>
</dbReference>
<dbReference type="RefSeq" id="WP_108977701.1">
    <property type="nucleotide sequence ID" value="NZ_BFBB01000008.1"/>
</dbReference>
<dbReference type="PRINTS" id="PR00300">
    <property type="entry name" value="CLPPROTEASEA"/>
</dbReference>
<dbReference type="OrthoDB" id="9810148at2"/>
<dbReference type="PANTHER" id="PTHR11669">
    <property type="entry name" value="REPLICATION FACTOR C / DNA POLYMERASE III GAMMA-TAU SUBUNIT"/>
    <property type="match status" value="1"/>
</dbReference>
<gene>
    <name evidence="8 10" type="primary">dnaX</name>
    <name evidence="10" type="ORF">LPTSP4_28850</name>
</gene>
<dbReference type="InterPro" id="IPR001270">
    <property type="entry name" value="ClpA/B"/>
</dbReference>
<name>A0A2P2E375_9LEPT</name>
<dbReference type="GO" id="GO:0009360">
    <property type="term" value="C:DNA polymerase III complex"/>
    <property type="evidence" value="ECO:0007669"/>
    <property type="project" value="InterPro"/>
</dbReference>
<keyword evidence="11" id="KW-1185">Reference proteome</keyword>
<dbReference type="EMBL" id="BFBB01000008">
    <property type="protein sequence ID" value="GBF51353.1"/>
    <property type="molecule type" value="Genomic_DNA"/>
</dbReference>
<accession>A0A2P2E375</accession>
<dbReference type="InterPro" id="IPR045085">
    <property type="entry name" value="HLD_clamp_pol_III_gamma_tau"/>
</dbReference>
<keyword evidence="8" id="KW-0235">DNA replication</keyword>
<dbReference type="Pfam" id="PF22608">
    <property type="entry name" value="DNAX_ATPase_lid"/>
    <property type="match status" value="1"/>
</dbReference>
<evidence type="ECO:0000313" key="10">
    <source>
        <dbReference type="EMBL" id="GBF51353.1"/>
    </source>
</evidence>
<comment type="subunit">
    <text evidence="8">DNA polymerase III contains a core (composed of alpha, epsilon and theta chains) that associates with a tau subunit. This core dimerizes to form the POLIII' complex. PolIII' associates with the gamma complex (composed of gamma, delta, delta', psi and chi chains) and with the beta chain to form the complete DNA polymerase III complex.</text>
</comment>
<dbReference type="Gene3D" id="3.40.50.300">
    <property type="entry name" value="P-loop containing nucleotide triphosphate hydrolases"/>
    <property type="match status" value="1"/>
</dbReference>
<evidence type="ECO:0000256" key="5">
    <source>
        <dbReference type="ARBA" id="ARBA00022840"/>
    </source>
</evidence>
<proteinExistence type="inferred from homology"/>